<organism evidence="2 3">
    <name type="scientific">Zooshikella harenae</name>
    <dbReference type="NCBI Taxonomy" id="2827238"/>
    <lineage>
        <taxon>Bacteria</taxon>
        <taxon>Pseudomonadati</taxon>
        <taxon>Pseudomonadota</taxon>
        <taxon>Gammaproteobacteria</taxon>
        <taxon>Oceanospirillales</taxon>
        <taxon>Zooshikellaceae</taxon>
        <taxon>Zooshikella</taxon>
    </lineage>
</organism>
<evidence type="ECO:0000256" key="1">
    <source>
        <dbReference type="SAM" id="SignalP"/>
    </source>
</evidence>
<feature type="chain" id="PRO_5045128868" evidence="1">
    <location>
        <begin position="28"/>
        <end position="202"/>
    </location>
</feature>
<comment type="caution">
    <text evidence="2">The sequence shown here is derived from an EMBL/GenBank/DDBJ whole genome shotgun (WGS) entry which is preliminary data.</text>
</comment>
<sequence length="202" mass="22896">MSKIKQFFLLVNLVTVFTLAYCQTATANQVQKLVDAAIERTAQKVTYDGRYVKIPYPNGDVPNNMGVCTDVVIRSYRKLGIDLQKLVHEDMKHAFDTYPKLWGLTKTDTNIDHRRVPNLQTFFKRHGTVLPISDNASDYQAGDLVTWLLPGNLTHIGIIIDKKSNSTGHPLVVHNIGQGTVAEDMLFDYKITGHYRYKLDTK</sequence>
<feature type="signal peptide" evidence="1">
    <location>
        <begin position="1"/>
        <end position="27"/>
    </location>
</feature>
<dbReference type="Gene3D" id="3.90.1720.10">
    <property type="entry name" value="endopeptidase domain like (from Nostoc punctiforme)"/>
    <property type="match status" value="1"/>
</dbReference>
<dbReference type="EMBL" id="JAGSOY010000034">
    <property type="protein sequence ID" value="MBU2712289.1"/>
    <property type="molecule type" value="Genomic_DNA"/>
</dbReference>
<reference evidence="2 3" key="1">
    <citation type="submission" date="2021-04" db="EMBL/GenBank/DDBJ databases">
        <authorList>
            <person name="Pira H."/>
            <person name="Risdian C."/>
            <person name="Wink J."/>
        </authorList>
    </citation>
    <scope>NUCLEOTIDE SEQUENCE [LARGE SCALE GENOMIC DNA]</scope>
    <source>
        <strain evidence="2 3">WH53</strain>
    </source>
</reference>
<gene>
    <name evidence="2" type="ORF">KCG35_14580</name>
</gene>
<evidence type="ECO:0000313" key="2">
    <source>
        <dbReference type="EMBL" id="MBU2712289.1"/>
    </source>
</evidence>
<name>A0ABS5ZE70_9GAMM</name>
<protein>
    <submittedName>
        <fullName evidence="2">DUF1287 domain-containing protein</fullName>
    </submittedName>
</protein>
<dbReference type="Proteomes" id="UP000690515">
    <property type="component" value="Unassembled WGS sequence"/>
</dbReference>
<keyword evidence="1" id="KW-0732">Signal</keyword>
<keyword evidence="3" id="KW-1185">Reference proteome</keyword>
<accession>A0ABS5ZE70</accession>
<dbReference type="RefSeq" id="WP_215820516.1">
    <property type="nucleotide sequence ID" value="NZ_JAGSOY010000034.1"/>
</dbReference>
<dbReference type="PIRSF" id="PIRSF011444">
    <property type="entry name" value="DUF1287"/>
    <property type="match status" value="1"/>
</dbReference>
<proteinExistence type="predicted"/>
<dbReference type="InterPro" id="IPR009706">
    <property type="entry name" value="DUF1287"/>
</dbReference>
<dbReference type="Pfam" id="PF06940">
    <property type="entry name" value="DUF1287"/>
    <property type="match status" value="1"/>
</dbReference>
<evidence type="ECO:0000313" key="3">
    <source>
        <dbReference type="Proteomes" id="UP000690515"/>
    </source>
</evidence>